<evidence type="ECO:0000259" key="10">
    <source>
        <dbReference type="Pfam" id="PF00697"/>
    </source>
</evidence>
<dbReference type="PANTHER" id="PTHR42894">
    <property type="entry name" value="N-(5'-PHOSPHORIBOSYL)ANTHRANILATE ISOMERASE"/>
    <property type="match status" value="1"/>
</dbReference>
<dbReference type="UniPathway" id="UPA00035">
    <property type="reaction ID" value="UER00042"/>
</dbReference>
<gene>
    <name evidence="9 11" type="primary">trpF</name>
    <name evidence="11" type="ordered locus">CHU_3294</name>
</gene>
<name>A0A6N4SVX4_CYTH3</name>
<dbReference type="PANTHER" id="PTHR42894:SF1">
    <property type="entry name" value="N-(5'-PHOSPHORIBOSYL)ANTHRANILATE ISOMERASE"/>
    <property type="match status" value="1"/>
</dbReference>
<comment type="similarity">
    <text evidence="9">Belongs to the TrpF family.</text>
</comment>
<dbReference type="EC" id="5.3.1.24" evidence="3 9"/>
<feature type="domain" description="N-(5'phosphoribosyl) anthranilate isomerase (PRAI)" evidence="10">
    <location>
        <begin position="4"/>
        <end position="201"/>
    </location>
</feature>
<evidence type="ECO:0000256" key="3">
    <source>
        <dbReference type="ARBA" id="ARBA00012572"/>
    </source>
</evidence>
<evidence type="ECO:0000256" key="9">
    <source>
        <dbReference type="HAMAP-Rule" id="MF_00135"/>
    </source>
</evidence>
<evidence type="ECO:0000313" key="12">
    <source>
        <dbReference type="Proteomes" id="UP000001822"/>
    </source>
</evidence>
<dbReference type="GO" id="GO:0000162">
    <property type="term" value="P:L-tryptophan biosynthetic process"/>
    <property type="evidence" value="ECO:0007669"/>
    <property type="project" value="UniProtKB-UniRule"/>
</dbReference>
<keyword evidence="12" id="KW-1185">Reference proteome</keyword>
<evidence type="ECO:0000256" key="4">
    <source>
        <dbReference type="ARBA" id="ARBA00022272"/>
    </source>
</evidence>
<dbReference type="InterPro" id="IPR044643">
    <property type="entry name" value="TrpF_fam"/>
</dbReference>
<reference evidence="11 12" key="1">
    <citation type="journal article" date="2007" name="Appl. Environ. Microbiol.">
        <title>Genome sequence of the cellulolytic gliding bacterium Cytophaga hutchinsonii.</title>
        <authorList>
            <person name="Xie G."/>
            <person name="Bruce D.C."/>
            <person name="Challacombe J.F."/>
            <person name="Chertkov O."/>
            <person name="Detter J.C."/>
            <person name="Gilna P."/>
            <person name="Han C.S."/>
            <person name="Lucas S."/>
            <person name="Misra M."/>
            <person name="Myers G.L."/>
            <person name="Richardson P."/>
            <person name="Tapia R."/>
            <person name="Thayer N."/>
            <person name="Thompson L.S."/>
            <person name="Brettin T.S."/>
            <person name="Henrissat B."/>
            <person name="Wilson D.B."/>
            <person name="McBride M.J."/>
        </authorList>
    </citation>
    <scope>NUCLEOTIDE SEQUENCE [LARGE SCALE GENOMIC DNA]</scope>
    <source>
        <strain evidence="12">ATCC 33406 / DSM 1761 / CIP 103989 / NBRC 15051 / NCIMB 9469 / D465</strain>
    </source>
</reference>
<dbReference type="EMBL" id="CP000383">
    <property type="protein sequence ID" value="ABG60533.1"/>
    <property type="molecule type" value="Genomic_DNA"/>
</dbReference>
<comment type="pathway">
    <text evidence="2 9">Amino-acid biosynthesis; L-tryptophan biosynthesis; L-tryptophan from chorismate: step 3/5.</text>
</comment>
<comment type="catalytic activity">
    <reaction evidence="1 9">
        <text>N-(5-phospho-beta-D-ribosyl)anthranilate = 1-(2-carboxyphenylamino)-1-deoxy-D-ribulose 5-phosphate</text>
        <dbReference type="Rhea" id="RHEA:21540"/>
        <dbReference type="ChEBI" id="CHEBI:18277"/>
        <dbReference type="ChEBI" id="CHEBI:58613"/>
        <dbReference type="EC" id="5.3.1.24"/>
    </reaction>
</comment>
<dbReference type="Proteomes" id="UP000001822">
    <property type="component" value="Chromosome"/>
</dbReference>
<evidence type="ECO:0000256" key="7">
    <source>
        <dbReference type="ARBA" id="ARBA00023141"/>
    </source>
</evidence>
<evidence type="ECO:0000256" key="8">
    <source>
        <dbReference type="ARBA" id="ARBA00023235"/>
    </source>
</evidence>
<dbReference type="AlphaFoldDB" id="A0A6N4SVX4"/>
<sequence length="214" mass="23982">MKLKVCGMKYPDNVSAATALAPDYMGFIFYKPSKRYCGETLTPAFVKGLPASIITTGVFVNESLEKVLRICASYGFKAVQLHGHETPDFCLSCKEAGLEVIKVFHVGEEMDWSILEPYKKATDYFLFDTKTPEYGGSGNRFNWELLKQYDNEIPLFLSGGVDETILEELDILKNVNIYALDINSRFESEPGLKDVARIKKFKSALISASDGYHS</sequence>
<keyword evidence="7 9" id="KW-0057">Aromatic amino acid biosynthesis</keyword>
<proteinExistence type="inferred from homology"/>
<protein>
    <recommendedName>
        <fullName evidence="4 9">N-(5'-phosphoribosyl)anthranilate isomerase</fullName>
        <shortName evidence="9">PRAI</shortName>
        <ecNumber evidence="3 9">5.3.1.24</ecNumber>
    </recommendedName>
</protein>
<dbReference type="GO" id="GO:0004640">
    <property type="term" value="F:phosphoribosylanthranilate isomerase activity"/>
    <property type="evidence" value="ECO:0007669"/>
    <property type="project" value="UniProtKB-UniRule"/>
</dbReference>
<dbReference type="CDD" id="cd00405">
    <property type="entry name" value="PRAI"/>
    <property type="match status" value="1"/>
</dbReference>
<accession>A0A6N4SVX4</accession>
<dbReference type="SUPFAM" id="SSF51366">
    <property type="entry name" value="Ribulose-phoshate binding barrel"/>
    <property type="match status" value="1"/>
</dbReference>
<keyword evidence="6 9" id="KW-0822">Tryptophan biosynthesis</keyword>
<keyword evidence="5 9" id="KW-0028">Amino-acid biosynthesis</keyword>
<dbReference type="KEGG" id="chu:CHU_3294"/>
<dbReference type="InterPro" id="IPR011060">
    <property type="entry name" value="RibuloseP-bd_barrel"/>
</dbReference>
<dbReference type="InterPro" id="IPR013785">
    <property type="entry name" value="Aldolase_TIM"/>
</dbReference>
<keyword evidence="8 9" id="KW-0413">Isomerase</keyword>
<evidence type="ECO:0000256" key="6">
    <source>
        <dbReference type="ARBA" id="ARBA00022822"/>
    </source>
</evidence>
<dbReference type="Gene3D" id="3.20.20.70">
    <property type="entry name" value="Aldolase class I"/>
    <property type="match status" value="1"/>
</dbReference>
<evidence type="ECO:0000256" key="2">
    <source>
        <dbReference type="ARBA" id="ARBA00004664"/>
    </source>
</evidence>
<evidence type="ECO:0000313" key="11">
    <source>
        <dbReference type="EMBL" id="ABG60533.1"/>
    </source>
</evidence>
<evidence type="ECO:0000256" key="5">
    <source>
        <dbReference type="ARBA" id="ARBA00022605"/>
    </source>
</evidence>
<dbReference type="RefSeq" id="WP_011586641.1">
    <property type="nucleotide sequence ID" value="NC_008255.1"/>
</dbReference>
<dbReference type="InterPro" id="IPR001240">
    <property type="entry name" value="PRAI_dom"/>
</dbReference>
<organism evidence="11 12">
    <name type="scientific">Cytophaga hutchinsonii (strain ATCC 33406 / DSM 1761 / CIP 103989 / NBRC 15051 / NCIMB 9469 / D465)</name>
    <dbReference type="NCBI Taxonomy" id="269798"/>
    <lineage>
        <taxon>Bacteria</taxon>
        <taxon>Pseudomonadati</taxon>
        <taxon>Bacteroidota</taxon>
        <taxon>Cytophagia</taxon>
        <taxon>Cytophagales</taxon>
        <taxon>Cytophagaceae</taxon>
        <taxon>Cytophaga</taxon>
    </lineage>
</organism>
<dbReference type="Pfam" id="PF00697">
    <property type="entry name" value="PRAI"/>
    <property type="match status" value="1"/>
</dbReference>
<dbReference type="HAMAP" id="MF_00135">
    <property type="entry name" value="PRAI"/>
    <property type="match status" value="1"/>
</dbReference>
<evidence type="ECO:0000256" key="1">
    <source>
        <dbReference type="ARBA" id="ARBA00001164"/>
    </source>
</evidence>